<reference evidence="6 7" key="1">
    <citation type="submission" date="2017-11" db="EMBL/GenBank/DDBJ databases">
        <title>De novo assembly and phasing of dikaryotic genomes from two isolates of Puccinia coronata f. sp. avenae, the causal agent of oat crown rust.</title>
        <authorList>
            <person name="Miller M.E."/>
            <person name="Zhang Y."/>
            <person name="Omidvar V."/>
            <person name="Sperschneider J."/>
            <person name="Schwessinger B."/>
            <person name="Raley C."/>
            <person name="Palmer J.M."/>
            <person name="Garnica D."/>
            <person name="Upadhyaya N."/>
            <person name="Rathjen J."/>
            <person name="Taylor J.M."/>
            <person name="Park R.F."/>
            <person name="Dodds P.N."/>
            <person name="Hirsch C.D."/>
            <person name="Kianian S.F."/>
            <person name="Figueroa M."/>
        </authorList>
    </citation>
    <scope>NUCLEOTIDE SEQUENCE [LARGE SCALE GENOMIC DNA]</scope>
    <source>
        <strain evidence="6">12NC29</strain>
    </source>
</reference>
<keyword evidence="2" id="KW-0805">Transcription regulation</keyword>
<keyword evidence="5" id="KW-0539">Nucleus</keyword>
<evidence type="ECO:0000256" key="1">
    <source>
        <dbReference type="ARBA" id="ARBA00004123"/>
    </source>
</evidence>
<dbReference type="PANTHER" id="PTHR11988:SF27">
    <property type="entry name" value="GH27708P"/>
    <property type="match status" value="1"/>
</dbReference>
<comment type="subcellular location">
    <subcellularLocation>
        <location evidence="1">Nucleus</location>
    </subcellularLocation>
</comment>
<protein>
    <recommendedName>
        <fullName evidence="8">F-box domain-containing protein</fullName>
    </recommendedName>
</protein>
<dbReference type="InterPro" id="IPR040223">
    <property type="entry name" value="PAR_bZIP"/>
</dbReference>
<evidence type="ECO:0000256" key="5">
    <source>
        <dbReference type="ARBA" id="ARBA00023242"/>
    </source>
</evidence>
<dbReference type="SUPFAM" id="SSF52047">
    <property type="entry name" value="RNI-like"/>
    <property type="match status" value="1"/>
</dbReference>
<dbReference type="EMBL" id="PGCJ01000003">
    <property type="protein sequence ID" value="PLW58386.1"/>
    <property type="molecule type" value="Genomic_DNA"/>
</dbReference>
<proteinExistence type="predicted"/>
<keyword evidence="4" id="KW-0804">Transcription</keyword>
<dbReference type="GO" id="GO:0000978">
    <property type="term" value="F:RNA polymerase II cis-regulatory region sequence-specific DNA binding"/>
    <property type="evidence" value="ECO:0007669"/>
    <property type="project" value="TreeGrafter"/>
</dbReference>
<dbReference type="AlphaFoldDB" id="A0A2N5W813"/>
<evidence type="ECO:0000256" key="4">
    <source>
        <dbReference type="ARBA" id="ARBA00023163"/>
    </source>
</evidence>
<gene>
    <name evidence="6" type="ORF">PCANC_00522</name>
</gene>
<evidence type="ECO:0008006" key="8">
    <source>
        <dbReference type="Google" id="ProtNLM"/>
    </source>
</evidence>
<dbReference type="InterPro" id="IPR032675">
    <property type="entry name" value="LRR_dom_sf"/>
</dbReference>
<dbReference type="PANTHER" id="PTHR11988">
    <property type="entry name" value="THYROTROPH EMBRYONIC FACTOR RELATED"/>
    <property type="match status" value="1"/>
</dbReference>
<name>A0A2N5W813_9BASI</name>
<comment type="caution">
    <text evidence="6">The sequence shown here is derived from an EMBL/GenBank/DDBJ whole genome shotgun (WGS) entry which is preliminary data.</text>
</comment>
<accession>A0A2N5W813</accession>
<evidence type="ECO:0000313" key="7">
    <source>
        <dbReference type="Proteomes" id="UP000235388"/>
    </source>
</evidence>
<sequence>MAKLTDLPAELVNSIVHLVIYPTPPPMDPSDIMWRIHPHHLSSQLSGSLQVQPQSRPHQDGIILDDENNYPEDYPKNPLLPLCLVNRIFCQCAQELLFKNVSLKSKWTASLFLNSLTCVPPHDDQSYHTRRQNDDDNQLQAMQAGSPHVYGLSQHVRSLQFSWGKECSMGQGGGSMFCKIIQSCPLLENIAISNTFLLACKEPILNALASQPRIKEFVILKNTRREHSTFQWQAHEAVSHLFSQWDSLETVELSGLACWPDDSPEPAPASIPTFNCTIQTMILKDHDLDPLTLSNLLMSCGESMRTLTITGPGYKLDRASLCWILQECTSPNLESLMLKSIYWDPSIHPDLNSEDPTFNPALLDIMFNSPTAFKNLKILSFDGRMATAKLLERLPQSLLRLSWEGCELPASALIKALLSPEGTQGSLPNLKCCSYLTSIQWEKRDEWKVVDVLKMRGGCSHSIIHRGFPPIFPHGDTDIIQYLSDD</sequence>
<keyword evidence="3" id="KW-0238">DNA-binding</keyword>
<dbReference type="OrthoDB" id="2529772at2759"/>
<dbReference type="GO" id="GO:0000981">
    <property type="term" value="F:DNA-binding transcription factor activity, RNA polymerase II-specific"/>
    <property type="evidence" value="ECO:0007669"/>
    <property type="project" value="TreeGrafter"/>
</dbReference>
<evidence type="ECO:0000256" key="3">
    <source>
        <dbReference type="ARBA" id="ARBA00023125"/>
    </source>
</evidence>
<keyword evidence="7" id="KW-1185">Reference proteome</keyword>
<dbReference type="Proteomes" id="UP000235388">
    <property type="component" value="Unassembled WGS sequence"/>
</dbReference>
<organism evidence="6 7">
    <name type="scientific">Puccinia coronata f. sp. avenae</name>
    <dbReference type="NCBI Taxonomy" id="200324"/>
    <lineage>
        <taxon>Eukaryota</taxon>
        <taxon>Fungi</taxon>
        <taxon>Dikarya</taxon>
        <taxon>Basidiomycota</taxon>
        <taxon>Pucciniomycotina</taxon>
        <taxon>Pucciniomycetes</taxon>
        <taxon>Pucciniales</taxon>
        <taxon>Pucciniaceae</taxon>
        <taxon>Puccinia</taxon>
    </lineage>
</organism>
<evidence type="ECO:0000313" key="6">
    <source>
        <dbReference type="EMBL" id="PLW58386.1"/>
    </source>
</evidence>
<dbReference type="GO" id="GO:0005634">
    <property type="term" value="C:nucleus"/>
    <property type="evidence" value="ECO:0007669"/>
    <property type="project" value="UniProtKB-SubCell"/>
</dbReference>
<evidence type="ECO:0000256" key="2">
    <source>
        <dbReference type="ARBA" id="ARBA00023015"/>
    </source>
</evidence>
<dbReference type="Gene3D" id="3.80.10.10">
    <property type="entry name" value="Ribonuclease Inhibitor"/>
    <property type="match status" value="1"/>
</dbReference>